<feature type="region of interest" description="Disordered" evidence="2">
    <location>
        <begin position="1"/>
        <end position="25"/>
    </location>
</feature>
<proteinExistence type="inferred from homology"/>
<reference evidence="3 4" key="1">
    <citation type="journal article" date="2012" name="Genome Biol.">
        <title>Genome and low-iron response of an oceanic diatom adapted to chronic iron limitation.</title>
        <authorList>
            <person name="Lommer M."/>
            <person name="Specht M."/>
            <person name="Roy A.S."/>
            <person name="Kraemer L."/>
            <person name="Andreson R."/>
            <person name="Gutowska M.A."/>
            <person name="Wolf J."/>
            <person name="Bergner S.V."/>
            <person name="Schilhabel M.B."/>
            <person name="Klostermeier U.C."/>
            <person name="Beiko R.G."/>
            <person name="Rosenstiel P."/>
            <person name="Hippler M."/>
            <person name="Laroche J."/>
        </authorList>
    </citation>
    <scope>NUCLEOTIDE SEQUENCE [LARGE SCALE GENOMIC DNA]</scope>
    <source>
        <strain evidence="3 4">CCMP1005</strain>
    </source>
</reference>
<dbReference type="AlphaFoldDB" id="K0RBN3"/>
<dbReference type="InterPro" id="IPR006597">
    <property type="entry name" value="Sel1-like"/>
</dbReference>
<evidence type="ECO:0000313" key="4">
    <source>
        <dbReference type="Proteomes" id="UP000266841"/>
    </source>
</evidence>
<dbReference type="InterPro" id="IPR011990">
    <property type="entry name" value="TPR-like_helical_dom_sf"/>
</dbReference>
<dbReference type="Gene3D" id="1.25.40.10">
    <property type="entry name" value="Tetratricopeptide repeat domain"/>
    <property type="match status" value="1"/>
</dbReference>
<name>K0RBN3_THAOC</name>
<dbReference type="SMART" id="SM00671">
    <property type="entry name" value="SEL1"/>
    <property type="match status" value="2"/>
</dbReference>
<dbReference type="Pfam" id="PF08238">
    <property type="entry name" value="Sel1"/>
    <property type="match status" value="2"/>
</dbReference>
<dbReference type="Proteomes" id="UP000266841">
    <property type="component" value="Unassembled WGS sequence"/>
</dbReference>
<organism evidence="3 4">
    <name type="scientific">Thalassiosira oceanica</name>
    <name type="common">Marine diatom</name>
    <dbReference type="NCBI Taxonomy" id="159749"/>
    <lineage>
        <taxon>Eukaryota</taxon>
        <taxon>Sar</taxon>
        <taxon>Stramenopiles</taxon>
        <taxon>Ochrophyta</taxon>
        <taxon>Bacillariophyta</taxon>
        <taxon>Coscinodiscophyceae</taxon>
        <taxon>Thalassiosirophycidae</taxon>
        <taxon>Thalassiosirales</taxon>
        <taxon>Thalassiosiraceae</taxon>
        <taxon>Thalassiosira</taxon>
    </lineage>
</organism>
<sequence>KGYAETGEDQRKRKSPCPMSNEAAAVADSANVEPADLGVAQNLQQRLIASGHERPEDDRTPFPADDPSRLAMIQKRVYKGDADAITYLGHKHYFGQLGLAKNVSRAIELWTEAAELGSLDAHYQLGHVYYTGVGVEVDRARGIHHLQQSAMKGNAESRHNLGANEYDHGNYQLAVQHWMISAKNGF</sequence>
<comment type="similarity">
    <text evidence="1">Belongs to the sel-1 family.</text>
</comment>
<comment type="caution">
    <text evidence="3">The sequence shown here is derived from an EMBL/GenBank/DDBJ whole genome shotgun (WGS) entry which is preliminary data.</text>
</comment>
<accession>K0RBN3</accession>
<dbReference type="PANTHER" id="PTHR11102">
    <property type="entry name" value="SEL-1-LIKE PROTEIN"/>
    <property type="match status" value="1"/>
</dbReference>
<protein>
    <submittedName>
        <fullName evidence="3">Uncharacterized protein</fullName>
    </submittedName>
</protein>
<dbReference type="InterPro" id="IPR050767">
    <property type="entry name" value="Sel1_AlgK"/>
</dbReference>
<dbReference type="SUPFAM" id="SSF81901">
    <property type="entry name" value="HCP-like"/>
    <property type="match status" value="1"/>
</dbReference>
<dbReference type="OrthoDB" id="77593at2759"/>
<evidence type="ECO:0000256" key="1">
    <source>
        <dbReference type="ARBA" id="ARBA00038101"/>
    </source>
</evidence>
<evidence type="ECO:0000313" key="3">
    <source>
        <dbReference type="EMBL" id="EJK50600.1"/>
    </source>
</evidence>
<dbReference type="PANTHER" id="PTHR11102:SF160">
    <property type="entry name" value="ERAD-ASSOCIATED E3 UBIQUITIN-PROTEIN LIGASE COMPONENT HRD3"/>
    <property type="match status" value="1"/>
</dbReference>
<dbReference type="EMBL" id="AGNL01043370">
    <property type="protein sequence ID" value="EJK50600.1"/>
    <property type="molecule type" value="Genomic_DNA"/>
</dbReference>
<keyword evidence="4" id="KW-1185">Reference proteome</keyword>
<feature type="non-terminal residue" evidence="3">
    <location>
        <position position="1"/>
    </location>
</feature>
<gene>
    <name evidence="3" type="ORF">THAOC_30366</name>
</gene>
<evidence type="ECO:0000256" key="2">
    <source>
        <dbReference type="SAM" id="MobiDB-lite"/>
    </source>
</evidence>